<gene>
    <name evidence="2" type="ORF">DEX24_16950</name>
</gene>
<dbReference type="SUPFAM" id="SSF51735">
    <property type="entry name" value="NAD(P)-binding Rossmann-fold domains"/>
    <property type="match status" value="1"/>
</dbReference>
<dbReference type="AlphaFoldDB" id="A0A2U3ACM1"/>
<name>A0A2U3ACM1_9BACL</name>
<keyword evidence="3" id="KW-1185">Reference proteome</keyword>
<sequence>MGYKVAVVGATGNVGREMLNILDERKFPADEVVVLASR</sequence>
<evidence type="ECO:0000259" key="1">
    <source>
        <dbReference type="Pfam" id="PF01118"/>
    </source>
</evidence>
<organism evidence="2 3">
    <name type="scientific">Kurthia sibirica</name>
    <dbReference type="NCBI Taxonomy" id="202750"/>
    <lineage>
        <taxon>Bacteria</taxon>
        <taxon>Bacillati</taxon>
        <taxon>Bacillota</taxon>
        <taxon>Bacilli</taxon>
        <taxon>Bacillales</taxon>
        <taxon>Caryophanaceae</taxon>
        <taxon>Kurthia</taxon>
    </lineage>
</organism>
<dbReference type="Pfam" id="PF01118">
    <property type="entry name" value="Semialdhyde_dh"/>
    <property type="match status" value="1"/>
</dbReference>
<accession>A0A2U3ACM1</accession>
<comment type="caution">
    <text evidence="2">The sequence shown here is derived from an EMBL/GenBank/DDBJ whole genome shotgun (WGS) entry which is preliminary data.</text>
</comment>
<dbReference type="InterPro" id="IPR036291">
    <property type="entry name" value="NAD(P)-bd_dom_sf"/>
</dbReference>
<dbReference type="Proteomes" id="UP000245938">
    <property type="component" value="Unassembled WGS sequence"/>
</dbReference>
<protein>
    <submittedName>
        <fullName evidence="2">Aspartate-semialdehyde dehydrogenase</fullName>
    </submittedName>
</protein>
<feature type="non-terminal residue" evidence="2">
    <location>
        <position position="38"/>
    </location>
</feature>
<dbReference type="GO" id="GO:0016620">
    <property type="term" value="F:oxidoreductase activity, acting on the aldehyde or oxo group of donors, NAD or NADP as acceptor"/>
    <property type="evidence" value="ECO:0007669"/>
    <property type="project" value="InterPro"/>
</dbReference>
<proteinExistence type="predicted"/>
<dbReference type="Gene3D" id="3.40.50.720">
    <property type="entry name" value="NAD(P)-binding Rossmann-like Domain"/>
    <property type="match status" value="1"/>
</dbReference>
<evidence type="ECO:0000313" key="2">
    <source>
        <dbReference type="EMBL" id="PWI22308.1"/>
    </source>
</evidence>
<dbReference type="GO" id="GO:0051287">
    <property type="term" value="F:NAD binding"/>
    <property type="evidence" value="ECO:0007669"/>
    <property type="project" value="InterPro"/>
</dbReference>
<reference evidence="2 3" key="1">
    <citation type="submission" date="2018-05" db="EMBL/GenBank/DDBJ databases">
        <title>Kurthia sibirica genome sequence.</title>
        <authorList>
            <person name="Maclea K.S."/>
            <person name="Goen A.E."/>
        </authorList>
    </citation>
    <scope>NUCLEOTIDE SEQUENCE [LARGE SCALE GENOMIC DNA]</scope>
    <source>
        <strain evidence="2 3">ATCC 49154</strain>
    </source>
</reference>
<dbReference type="InterPro" id="IPR000534">
    <property type="entry name" value="Semialdehyde_DH_NAD-bd"/>
</dbReference>
<feature type="domain" description="Semialdehyde dehydrogenase NAD-binding" evidence="1">
    <location>
        <begin position="4"/>
        <end position="38"/>
    </location>
</feature>
<dbReference type="EMBL" id="QFVR01000073">
    <property type="protein sequence ID" value="PWI22308.1"/>
    <property type="molecule type" value="Genomic_DNA"/>
</dbReference>
<evidence type="ECO:0000313" key="3">
    <source>
        <dbReference type="Proteomes" id="UP000245938"/>
    </source>
</evidence>